<dbReference type="PANTHER" id="PTHR46841">
    <property type="entry name" value="OX-2 MEMBRANE GLYCOPROTEIN"/>
    <property type="match status" value="1"/>
</dbReference>
<evidence type="ECO:0000256" key="7">
    <source>
        <dbReference type="ARBA" id="ARBA00023180"/>
    </source>
</evidence>
<dbReference type="Proteomes" id="UP001044222">
    <property type="component" value="Unassembled WGS sequence"/>
</dbReference>
<organism evidence="12 13">
    <name type="scientific">Anguilla anguilla</name>
    <name type="common">European freshwater eel</name>
    <name type="synonym">Muraena anguilla</name>
    <dbReference type="NCBI Taxonomy" id="7936"/>
    <lineage>
        <taxon>Eukaryota</taxon>
        <taxon>Metazoa</taxon>
        <taxon>Chordata</taxon>
        <taxon>Craniata</taxon>
        <taxon>Vertebrata</taxon>
        <taxon>Euteleostomi</taxon>
        <taxon>Actinopterygii</taxon>
        <taxon>Neopterygii</taxon>
        <taxon>Teleostei</taxon>
        <taxon>Anguilliformes</taxon>
        <taxon>Anguillidae</taxon>
        <taxon>Anguilla</taxon>
    </lineage>
</organism>
<evidence type="ECO:0000313" key="13">
    <source>
        <dbReference type="Proteomes" id="UP001044222"/>
    </source>
</evidence>
<dbReference type="GO" id="GO:0009986">
    <property type="term" value="C:cell surface"/>
    <property type="evidence" value="ECO:0007669"/>
    <property type="project" value="TreeGrafter"/>
</dbReference>
<keyword evidence="2 9" id="KW-0812">Transmembrane</keyword>
<keyword evidence="4 9" id="KW-1133">Transmembrane helix</keyword>
<dbReference type="InterPro" id="IPR047164">
    <property type="entry name" value="OX2G-like"/>
</dbReference>
<keyword evidence="5 9" id="KW-0472">Membrane</keyword>
<gene>
    <name evidence="12" type="ORF">ANANG_G00067560</name>
</gene>
<dbReference type="InterPro" id="IPR036179">
    <property type="entry name" value="Ig-like_dom_sf"/>
</dbReference>
<evidence type="ECO:0000256" key="2">
    <source>
        <dbReference type="ARBA" id="ARBA00022692"/>
    </source>
</evidence>
<dbReference type="SMART" id="SM00406">
    <property type="entry name" value="IGv"/>
    <property type="match status" value="1"/>
</dbReference>
<dbReference type="GO" id="GO:0150079">
    <property type="term" value="P:negative regulation of neuroinflammatory response"/>
    <property type="evidence" value="ECO:0007669"/>
    <property type="project" value="TreeGrafter"/>
</dbReference>
<dbReference type="InterPro" id="IPR003599">
    <property type="entry name" value="Ig_sub"/>
</dbReference>
<evidence type="ECO:0000313" key="12">
    <source>
        <dbReference type="EMBL" id="KAG5852912.1"/>
    </source>
</evidence>
<name>A0A9D3S7J7_ANGAN</name>
<evidence type="ECO:0000256" key="4">
    <source>
        <dbReference type="ARBA" id="ARBA00022989"/>
    </source>
</evidence>
<evidence type="ECO:0000256" key="10">
    <source>
        <dbReference type="SAM" id="SignalP"/>
    </source>
</evidence>
<evidence type="ECO:0000259" key="11">
    <source>
        <dbReference type="PROSITE" id="PS50835"/>
    </source>
</evidence>
<feature type="signal peptide" evidence="10">
    <location>
        <begin position="1"/>
        <end position="21"/>
    </location>
</feature>
<dbReference type="InterPro" id="IPR013162">
    <property type="entry name" value="CD80_C2-set"/>
</dbReference>
<keyword evidence="3 10" id="KW-0732">Signal</keyword>
<dbReference type="InterPro" id="IPR013106">
    <property type="entry name" value="Ig_V-set"/>
</dbReference>
<dbReference type="GO" id="GO:0043025">
    <property type="term" value="C:neuronal cell body"/>
    <property type="evidence" value="ECO:0007669"/>
    <property type="project" value="TreeGrafter"/>
</dbReference>
<feature type="chain" id="PRO_5038997702" description="Ig-like domain-containing protein" evidence="10">
    <location>
        <begin position="22"/>
        <end position="285"/>
    </location>
</feature>
<dbReference type="InterPro" id="IPR013783">
    <property type="entry name" value="Ig-like_fold"/>
</dbReference>
<dbReference type="AlphaFoldDB" id="A0A9D3S7J7"/>
<dbReference type="InterPro" id="IPR007110">
    <property type="entry name" value="Ig-like_dom"/>
</dbReference>
<evidence type="ECO:0000256" key="3">
    <source>
        <dbReference type="ARBA" id="ARBA00022729"/>
    </source>
</evidence>
<protein>
    <recommendedName>
        <fullName evidence="11">Ig-like domain-containing protein</fullName>
    </recommendedName>
</protein>
<evidence type="ECO:0000256" key="8">
    <source>
        <dbReference type="ARBA" id="ARBA00023319"/>
    </source>
</evidence>
<dbReference type="Pfam" id="PF07686">
    <property type="entry name" value="V-set"/>
    <property type="match status" value="1"/>
</dbReference>
<dbReference type="GO" id="GO:0016020">
    <property type="term" value="C:membrane"/>
    <property type="evidence" value="ECO:0007669"/>
    <property type="project" value="UniProtKB-SubCell"/>
</dbReference>
<proteinExistence type="predicted"/>
<dbReference type="SMART" id="SM00409">
    <property type="entry name" value="IG"/>
    <property type="match status" value="1"/>
</dbReference>
<keyword evidence="8" id="KW-0393">Immunoglobulin domain</keyword>
<dbReference type="Gene3D" id="2.60.40.10">
    <property type="entry name" value="Immunoglobulins"/>
    <property type="match status" value="2"/>
</dbReference>
<dbReference type="EMBL" id="JAFIRN010000003">
    <property type="protein sequence ID" value="KAG5852912.1"/>
    <property type="molecule type" value="Genomic_DNA"/>
</dbReference>
<dbReference type="GO" id="GO:0098632">
    <property type="term" value="F:cell-cell adhesion mediator activity"/>
    <property type="evidence" value="ECO:0007669"/>
    <property type="project" value="InterPro"/>
</dbReference>
<comment type="subcellular location">
    <subcellularLocation>
        <location evidence="1">Membrane</location>
        <topology evidence="1">Single-pass membrane protein</topology>
    </subcellularLocation>
</comment>
<feature type="transmembrane region" description="Helical" evidence="9">
    <location>
        <begin position="239"/>
        <end position="260"/>
    </location>
</feature>
<keyword evidence="13" id="KW-1185">Reference proteome</keyword>
<dbReference type="GO" id="GO:0030424">
    <property type="term" value="C:axon"/>
    <property type="evidence" value="ECO:0007669"/>
    <property type="project" value="TreeGrafter"/>
</dbReference>
<evidence type="ECO:0000256" key="9">
    <source>
        <dbReference type="SAM" id="Phobius"/>
    </source>
</evidence>
<feature type="domain" description="Ig-like" evidence="11">
    <location>
        <begin position="21"/>
        <end position="130"/>
    </location>
</feature>
<reference evidence="12" key="1">
    <citation type="submission" date="2021-01" db="EMBL/GenBank/DDBJ databases">
        <title>A chromosome-scale assembly of European eel, Anguilla anguilla.</title>
        <authorList>
            <person name="Henkel C."/>
            <person name="Jong-Raadsen S.A."/>
            <person name="Dufour S."/>
            <person name="Weltzien F.-A."/>
            <person name="Palstra A.P."/>
            <person name="Pelster B."/>
            <person name="Spaink H.P."/>
            <person name="Van Den Thillart G.E."/>
            <person name="Jansen H."/>
            <person name="Zahm M."/>
            <person name="Klopp C."/>
            <person name="Cedric C."/>
            <person name="Louis A."/>
            <person name="Berthelot C."/>
            <person name="Parey E."/>
            <person name="Roest Crollius H."/>
            <person name="Montfort J."/>
            <person name="Robinson-Rechavi M."/>
            <person name="Bucao C."/>
            <person name="Bouchez O."/>
            <person name="Gislard M."/>
            <person name="Lluch J."/>
            <person name="Milhes M."/>
            <person name="Lampietro C."/>
            <person name="Lopez Roques C."/>
            <person name="Donnadieu C."/>
            <person name="Braasch I."/>
            <person name="Desvignes T."/>
            <person name="Postlethwait J."/>
            <person name="Bobe J."/>
            <person name="Guiguen Y."/>
            <person name="Dirks R."/>
        </authorList>
    </citation>
    <scope>NUCLEOTIDE SEQUENCE</scope>
    <source>
        <strain evidence="12">Tag_6206</strain>
        <tissue evidence="12">Liver</tissue>
    </source>
</reference>
<dbReference type="PANTHER" id="PTHR46841:SF7">
    <property type="entry name" value="IG-LIKE DOMAIN-CONTAINING PROTEIN"/>
    <property type="match status" value="1"/>
</dbReference>
<dbReference type="PROSITE" id="PS50835">
    <property type="entry name" value="IG_LIKE"/>
    <property type="match status" value="1"/>
</dbReference>
<dbReference type="SUPFAM" id="SSF48726">
    <property type="entry name" value="Immunoglobulin"/>
    <property type="match status" value="2"/>
</dbReference>
<sequence length="285" mass="30612">MNARTGFLFILLNCITTPGLPAEVIVKGETTAAFGQEASFSCSLSQPDGVSQVTWQRLLKDNTVENLATFSKRFGAKVMDPHVSRIDFMEASLNSTSIIIKNVTLADDACYICSFNVYPSGSIRKQTCLTVQGIFEARAWLIPSGGTPSGVAVSCSGTGKPAPEVTWNSTVEVTAVPTEQRVSNADGTMTVTSTLRLYDFSGRSVDCLLSSPGTTDKIRKSVTLPEIVTTKDGNSASGLWIGGLFVFAVMSVVFAIALRLRRKRGDKKPKLQGERQPDILLDCGV</sequence>
<evidence type="ECO:0000256" key="1">
    <source>
        <dbReference type="ARBA" id="ARBA00004167"/>
    </source>
</evidence>
<dbReference type="GO" id="GO:0034113">
    <property type="term" value="P:heterotypic cell-cell adhesion"/>
    <property type="evidence" value="ECO:0007669"/>
    <property type="project" value="TreeGrafter"/>
</dbReference>
<comment type="caution">
    <text evidence="12">The sequence shown here is derived from an EMBL/GenBank/DDBJ whole genome shotgun (WGS) entry which is preliminary data.</text>
</comment>
<keyword evidence="6" id="KW-1015">Disulfide bond</keyword>
<keyword evidence="7" id="KW-0325">Glycoprotein</keyword>
<evidence type="ECO:0000256" key="6">
    <source>
        <dbReference type="ARBA" id="ARBA00023157"/>
    </source>
</evidence>
<evidence type="ECO:0000256" key="5">
    <source>
        <dbReference type="ARBA" id="ARBA00023136"/>
    </source>
</evidence>
<dbReference type="Pfam" id="PF08205">
    <property type="entry name" value="C2-set_2"/>
    <property type="match status" value="1"/>
</dbReference>
<accession>A0A9D3S7J7</accession>